<proteinExistence type="predicted"/>
<feature type="compositionally biased region" description="Low complexity" evidence="1">
    <location>
        <begin position="204"/>
        <end position="223"/>
    </location>
</feature>
<accession>A0A1Y2G4A9</accession>
<dbReference type="Proteomes" id="UP000193467">
    <property type="component" value="Unassembled WGS sequence"/>
</dbReference>
<keyword evidence="3" id="KW-1185">Reference proteome</keyword>
<feature type="compositionally biased region" description="Pro residues" evidence="1">
    <location>
        <begin position="58"/>
        <end position="72"/>
    </location>
</feature>
<sequence>MEDRSDVEQQPPARWASPALPSTARQQRDSWPESPGRYGPPHEQHYFATAPTRSQPIHHPPAHPYYPSPGPYSPARQSAPASMYRLPPPPSPPLPASLSSSAPPGSGTYYNSNPVPPPASYDWSAPLPPIRLAPPRIPPTTETVPLRCTLPTFILPLSSPPFSLPSVDQLPPPGPRLERASDRSTATALASVPAAPSSNGSLKTATRALASASRSSSTRACRR</sequence>
<reference evidence="2 3" key="1">
    <citation type="submission" date="2016-07" db="EMBL/GenBank/DDBJ databases">
        <title>Pervasive Adenine N6-methylation of Active Genes in Fungi.</title>
        <authorList>
            <consortium name="DOE Joint Genome Institute"/>
            <person name="Mondo S.J."/>
            <person name="Dannebaum R.O."/>
            <person name="Kuo R.C."/>
            <person name="Labutti K."/>
            <person name="Haridas S."/>
            <person name="Kuo A."/>
            <person name="Salamov A."/>
            <person name="Ahrendt S.R."/>
            <person name="Lipzen A."/>
            <person name="Sullivan W."/>
            <person name="Andreopoulos W.B."/>
            <person name="Clum A."/>
            <person name="Lindquist E."/>
            <person name="Daum C."/>
            <person name="Ramamoorthy G.K."/>
            <person name="Gryganskyi A."/>
            <person name="Culley D."/>
            <person name="Magnuson J.K."/>
            <person name="James T.Y."/>
            <person name="O'Malley M.A."/>
            <person name="Stajich J.E."/>
            <person name="Spatafora J.W."/>
            <person name="Visel A."/>
            <person name="Grigoriev I.V."/>
        </authorList>
    </citation>
    <scope>NUCLEOTIDE SEQUENCE [LARGE SCALE GENOMIC DNA]</scope>
    <source>
        <strain evidence="2 3">62-1032</strain>
    </source>
</reference>
<feature type="compositionally biased region" description="Pro residues" evidence="1">
    <location>
        <begin position="126"/>
        <end position="138"/>
    </location>
</feature>
<feature type="region of interest" description="Disordered" evidence="1">
    <location>
        <begin position="165"/>
        <end position="223"/>
    </location>
</feature>
<organism evidence="2 3">
    <name type="scientific">Leucosporidium creatinivorum</name>
    <dbReference type="NCBI Taxonomy" id="106004"/>
    <lineage>
        <taxon>Eukaryota</taxon>
        <taxon>Fungi</taxon>
        <taxon>Dikarya</taxon>
        <taxon>Basidiomycota</taxon>
        <taxon>Pucciniomycotina</taxon>
        <taxon>Microbotryomycetes</taxon>
        <taxon>Leucosporidiales</taxon>
        <taxon>Leucosporidium</taxon>
    </lineage>
</organism>
<gene>
    <name evidence="2" type="ORF">BCR35DRAFT_8105</name>
</gene>
<feature type="compositionally biased region" description="Pro residues" evidence="1">
    <location>
        <begin position="86"/>
        <end position="95"/>
    </location>
</feature>
<feature type="region of interest" description="Disordered" evidence="1">
    <location>
        <begin position="1"/>
        <end position="144"/>
    </location>
</feature>
<dbReference type="AlphaFoldDB" id="A0A1Y2G4A9"/>
<evidence type="ECO:0000256" key="1">
    <source>
        <dbReference type="SAM" id="MobiDB-lite"/>
    </source>
</evidence>
<protein>
    <submittedName>
        <fullName evidence="2">Uncharacterized protein</fullName>
    </submittedName>
</protein>
<dbReference type="InParanoid" id="A0A1Y2G4A9"/>
<evidence type="ECO:0000313" key="3">
    <source>
        <dbReference type="Proteomes" id="UP000193467"/>
    </source>
</evidence>
<evidence type="ECO:0000313" key="2">
    <source>
        <dbReference type="EMBL" id="ORY92776.1"/>
    </source>
</evidence>
<feature type="compositionally biased region" description="Low complexity" evidence="1">
    <location>
        <begin position="96"/>
        <end position="107"/>
    </location>
</feature>
<name>A0A1Y2G4A9_9BASI</name>
<dbReference type="EMBL" id="MCGR01000001">
    <property type="protein sequence ID" value="ORY92776.1"/>
    <property type="molecule type" value="Genomic_DNA"/>
</dbReference>
<comment type="caution">
    <text evidence="2">The sequence shown here is derived from an EMBL/GenBank/DDBJ whole genome shotgun (WGS) entry which is preliminary data.</text>
</comment>